<comment type="caution">
    <text evidence="8">The sequence shown here is derived from an EMBL/GenBank/DDBJ whole genome shotgun (WGS) entry which is preliminary data.</text>
</comment>
<dbReference type="AlphaFoldDB" id="A0A550JHW5"/>
<dbReference type="SUPFAM" id="SSF46626">
    <property type="entry name" value="Cytochrome c"/>
    <property type="match status" value="1"/>
</dbReference>
<evidence type="ECO:0000313" key="9">
    <source>
        <dbReference type="Proteomes" id="UP000317155"/>
    </source>
</evidence>
<keyword evidence="9" id="KW-1185">Reference proteome</keyword>
<accession>A0A550JHW5</accession>
<feature type="domain" description="Cytochrome c" evidence="7">
    <location>
        <begin position="46"/>
        <end position="130"/>
    </location>
</feature>
<protein>
    <submittedName>
        <fullName evidence="8">C-type cytochrome</fullName>
    </submittedName>
</protein>
<evidence type="ECO:0000259" key="7">
    <source>
        <dbReference type="PROSITE" id="PS51007"/>
    </source>
</evidence>
<evidence type="ECO:0000256" key="3">
    <source>
        <dbReference type="ARBA" id="ARBA00022723"/>
    </source>
</evidence>
<keyword evidence="5 6" id="KW-0408">Iron</keyword>
<keyword evidence="4" id="KW-0249">Electron transport</keyword>
<dbReference type="InterPro" id="IPR036909">
    <property type="entry name" value="Cyt_c-like_dom_sf"/>
</dbReference>
<reference evidence="8 9" key="1">
    <citation type="submission" date="2019-07" db="EMBL/GenBank/DDBJ databases">
        <title>Insights of Desulfuromonas acetexigens electromicrobiology.</title>
        <authorList>
            <person name="Katuri K."/>
            <person name="Sapireddy V."/>
            <person name="Shaw D.R."/>
            <person name="Saikaly P."/>
        </authorList>
    </citation>
    <scope>NUCLEOTIDE SEQUENCE [LARGE SCALE GENOMIC DNA]</scope>
    <source>
        <strain evidence="8 9">2873</strain>
    </source>
</reference>
<evidence type="ECO:0000256" key="1">
    <source>
        <dbReference type="ARBA" id="ARBA00022448"/>
    </source>
</evidence>
<dbReference type="GO" id="GO:0020037">
    <property type="term" value="F:heme binding"/>
    <property type="evidence" value="ECO:0007669"/>
    <property type="project" value="InterPro"/>
</dbReference>
<dbReference type="GO" id="GO:0005506">
    <property type="term" value="F:iron ion binding"/>
    <property type="evidence" value="ECO:0007669"/>
    <property type="project" value="InterPro"/>
</dbReference>
<dbReference type="Proteomes" id="UP000317155">
    <property type="component" value="Unassembled WGS sequence"/>
</dbReference>
<keyword evidence="2 6" id="KW-0349">Heme</keyword>
<dbReference type="Gene3D" id="1.10.760.10">
    <property type="entry name" value="Cytochrome c-like domain"/>
    <property type="match status" value="1"/>
</dbReference>
<dbReference type="EMBL" id="VJVV01000003">
    <property type="protein sequence ID" value="TRO82784.1"/>
    <property type="molecule type" value="Genomic_DNA"/>
</dbReference>
<gene>
    <name evidence="8" type="ORF">FL622_06315</name>
</gene>
<evidence type="ECO:0000256" key="2">
    <source>
        <dbReference type="ARBA" id="ARBA00022617"/>
    </source>
</evidence>
<dbReference type="InterPro" id="IPR002323">
    <property type="entry name" value="Cyt_CIE"/>
</dbReference>
<sequence length="131" mass="13953">MQIAGRIPALFPEGEIMKQLTLCTLFICALALLAGCDKPAPTARGVDLALGESVYTQRCASCHERGLAGAPRTDAAEEWTTALERGIDTLIANSINGYRGERGFMPPRGGHAALTDAEVTAAVHYLVNKVR</sequence>
<dbReference type="OrthoDB" id="9811281at2"/>
<keyword evidence="1" id="KW-0813">Transport</keyword>
<proteinExistence type="predicted"/>
<evidence type="ECO:0000256" key="6">
    <source>
        <dbReference type="PROSITE-ProRule" id="PRU00433"/>
    </source>
</evidence>
<organism evidence="8 9">
    <name type="scientific">Trichloromonas acetexigens</name>
    <dbReference type="NCBI Taxonomy" id="38815"/>
    <lineage>
        <taxon>Bacteria</taxon>
        <taxon>Pseudomonadati</taxon>
        <taxon>Thermodesulfobacteriota</taxon>
        <taxon>Desulfuromonadia</taxon>
        <taxon>Desulfuromonadales</taxon>
        <taxon>Trichloromonadaceae</taxon>
        <taxon>Trichloromonas</taxon>
    </lineage>
</organism>
<dbReference type="PANTHER" id="PTHR40942">
    <property type="match status" value="1"/>
</dbReference>
<dbReference type="PROSITE" id="PS51007">
    <property type="entry name" value="CYTC"/>
    <property type="match status" value="1"/>
</dbReference>
<evidence type="ECO:0000256" key="4">
    <source>
        <dbReference type="ARBA" id="ARBA00022982"/>
    </source>
</evidence>
<name>A0A550JHW5_9BACT</name>
<evidence type="ECO:0000313" key="8">
    <source>
        <dbReference type="EMBL" id="TRO82784.1"/>
    </source>
</evidence>
<keyword evidence="3 6" id="KW-0479">Metal-binding</keyword>
<dbReference type="InterPro" id="IPR009056">
    <property type="entry name" value="Cyt_c-like_dom"/>
</dbReference>
<dbReference type="PANTHER" id="PTHR40942:SF4">
    <property type="entry name" value="CYTOCHROME C5"/>
    <property type="match status" value="1"/>
</dbReference>
<dbReference type="Pfam" id="PF13442">
    <property type="entry name" value="Cytochrome_CBB3"/>
    <property type="match status" value="1"/>
</dbReference>
<evidence type="ECO:0000256" key="5">
    <source>
        <dbReference type="ARBA" id="ARBA00023004"/>
    </source>
</evidence>
<dbReference type="GO" id="GO:0009055">
    <property type="term" value="F:electron transfer activity"/>
    <property type="evidence" value="ECO:0007669"/>
    <property type="project" value="InterPro"/>
</dbReference>
<dbReference type="PRINTS" id="PR00607">
    <property type="entry name" value="CYTCHROMECIE"/>
</dbReference>